<dbReference type="EMBL" id="JBEZNA010000011">
    <property type="protein sequence ID" value="MEU9577073.1"/>
    <property type="molecule type" value="Genomic_DNA"/>
</dbReference>
<accession>A0ABV3ELK6</accession>
<dbReference type="Proteomes" id="UP001551584">
    <property type="component" value="Unassembled WGS sequence"/>
</dbReference>
<feature type="compositionally biased region" description="Low complexity" evidence="1">
    <location>
        <begin position="151"/>
        <end position="165"/>
    </location>
</feature>
<reference evidence="2 3" key="1">
    <citation type="submission" date="2024-06" db="EMBL/GenBank/DDBJ databases">
        <title>The Natural Products Discovery Center: Release of the First 8490 Sequenced Strains for Exploring Actinobacteria Biosynthetic Diversity.</title>
        <authorList>
            <person name="Kalkreuter E."/>
            <person name="Kautsar S.A."/>
            <person name="Yang D."/>
            <person name="Bader C.D."/>
            <person name="Teijaro C.N."/>
            <person name="Fluegel L."/>
            <person name="Davis C.M."/>
            <person name="Simpson J.R."/>
            <person name="Lauterbach L."/>
            <person name="Steele A.D."/>
            <person name="Gui C."/>
            <person name="Meng S."/>
            <person name="Li G."/>
            <person name="Viehrig K."/>
            <person name="Ye F."/>
            <person name="Su P."/>
            <person name="Kiefer A.F."/>
            <person name="Nichols A."/>
            <person name="Cepeda A.J."/>
            <person name="Yan W."/>
            <person name="Fan B."/>
            <person name="Jiang Y."/>
            <person name="Adhikari A."/>
            <person name="Zheng C.-J."/>
            <person name="Schuster L."/>
            <person name="Cowan T.M."/>
            <person name="Smanski M.J."/>
            <person name="Chevrette M.G."/>
            <person name="De Carvalho L.P.S."/>
            <person name="Shen B."/>
        </authorList>
    </citation>
    <scope>NUCLEOTIDE SEQUENCE [LARGE SCALE GENOMIC DNA]</scope>
    <source>
        <strain evidence="2 3">NPDC048117</strain>
    </source>
</reference>
<evidence type="ECO:0008006" key="4">
    <source>
        <dbReference type="Google" id="ProtNLM"/>
    </source>
</evidence>
<organism evidence="2 3">
    <name type="scientific">Streptomyces chilikensis</name>
    <dbReference type="NCBI Taxonomy" id="1194079"/>
    <lineage>
        <taxon>Bacteria</taxon>
        <taxon>Bacillati</taxon>
        <taxon>Actinomycetota</taxon>
        <taxon>Actinomycetes</taxon>
        <taxon>Kitasatosporales</taxon>
        <taxon>Streptomycetaceae</taxon>
        <taxon>Streptomyces</taxon>
    </lineage>
</organism>
<name>A0ABV3ELK6_9ACTN</name>
<protein>
    <recommendedName>
        <fullName evidence="4">DNA primase/polymerase bifunctional N-terminal domain-containing protein</fullName>
    </recommendedName>
</protein>
<evidence type="ECO:0000313" key="2">
    <source>
        <dbReference type="EMBL" id="MEU9577073.1"/>
    </source>
</evidence>
<proteinExistence type="predicted"/>
<feature type="region of interest" description="Disordered" evidence="1">
    <location>
        <begin position="145"/>
        <end position="176"/>
    </location>
</feature>
<dbReference type="RefSeq" id="WP_359269939.1">
    <property type="nucleotide sequence ID" value="NZ_JBEZNA010000011.1"/>
</dbReference>
<keyword evidence="3" id="KW-1185">Reference proteome</keyword>
<comment type="caution">
    <text evidence="2">The sequence shown here is derived from an EMBL/GenBank/DDBJ whole genome shotgun (WGS) entry which is preliminary data.</text>
</comment>
<evidence type="ECO:0000313" key="3">
    <source>
        <dbReference type="Proteomes" id="UP001551584"/>
    </source>
</evidence>
<sequence length="176" mass="18280">MHGTAVARRAVEWPASVAPDPAACRREWARRADGVVLLPAGKGWDVLTLPGGPGRATPAVLLRCPGRPGPVPAGFDGERVGFLVPPGTAGRWLGTGVRAAGRGTWVVVPHPGRVRGARTRRLAPPDGTGLLTDPVRLEIAVHEAVAGPTGGRALPGRSRSAARPPSGRRRERPDGP</sequence>
<evidence type="ECO:0000256" key="1">
    <source>
        <dbReference type="SAM" id="MobiDB-lite"/>
    </source>
</evidence>
<gene>
    <name evidence="2" type="ORF">AB0D95_07380</name>
</gene>